<keyword evidence="7" id="KW-1185">Reference proteome</keyword>
<evidence type="ECO:0000259" key="5">
    <source>
        <dbReference type="PROSITE" id="PS50181"/>
    </source>
</evidence>
<proteinExistence type="predicted"/>
<dbReference type="Pfam" id="PF00023">
    <property type="entry name" value="Ank"/>
    <property type="match status" value="1"/>
</dbReference>
<dbReference type="EMBL" id="ONZQ02000018">
    <property type="protein sequence ID" value="SPO07098.1"/>
    <property type="molecule type" value="Genomic_DNA"/>
</dbReference>
<feature type="repeat" description="ANK" evidence="3">
    <location>
        <begin position="264"/>
        <end position="297"/>
    </location>
</feature>
<feature type="domain" description="F-box" evidence="5">
    <location>
        <begin position="10"/>
        <end position="55"/>
    </location>
</feature>
<dbReference type="PANTHER" id="PTHR24173">
    <property type="entry name" value="ANKYRIN REPEAT CONTAINING"/>
    <property type="match status" value="1"/>
</dbReference>
<feature type="region of interest" description="Disordered" evidence="4">
    <location>
        <begin position="363"/>
        <end position="403"/>
    </location>
</feature>
<keyword evidence="2 3" id="KW-0040">ANK repeat</keyword>
<feature type="compositionally biased region" description="Basic and acidic residues" evidence="4">
    <location>
        <begin position="390"/>
        <end position="403"/>
    </location>
</feature>
<feature type="repeat" description="ANK" evidence="3">
    <location>
        <begin position="298"/>
        <end position="330"/>
    </location>
</feature>
<feature type="repeat" description="ANK" evidence="3">
    <location>
        <begin position="230"/>
        <end position="263"/>
    </location>
</feature>
<organism evidence="6 7">
    <name type="scientific">Cephalotrichum gorgonifer</name>
    <dbReference type="NCBI Taxonomy" id="2041049"/>
    <lineage>
        <taxon>Eukaryota</taxon>
        <taxon>Fungi</taxon>
        <taxon>Dikarya</taxon>
        <taxon>Ascomycota</taxon>
        <taxon>Pezizomycotina</taxon>
        <taxon>Sordariomycetes</taxon>
        <taxon>Hypocreomycetidae</taxon>
        <taxon>Microascales</taxon>
        <taxon>Microascaceae</taxon>
        <taxon>Cephalotrichum</taxon>
    </lineage>
</organism>
<name>A0AAE8N843_9PEZI</name>
<dbReference type="PROSITE" id="PS50181">
    <property type="entry name" value="FBOX"/>
    <property type="match status" value="1"/>
</dbReference>
<dbReference type="PROSITE" id="PS50297">
    <property type="entry name" value="ANK_REP_REGION"/>
    <property type="match status" value="3"/>
</dbReference>
<gene>
    <name evidence="6" type="ORF">DNG_09792</name>
</gene>
<evidence type="ECO:0000256" key="4">
    <source>
        <dbReference type="SAM" id="MobiDB-lite"/>
    </source>
</evidence>
<protein>
    <recommendedName>
        <fullName evidence="5">F-box domain-containing protein</fullName>
    </recommendedName>
</protein>
<evidence type="ECO:0000313" key="7">
    <source>
        <dbReference type="Proteomes" id="UP001187682"/>
    </source>
</evidence>
<dbReference type="SUPFAM" id="SSF48403">
    <property type="entry name" value="Ankyrin repeat"/>
    <property type="match status" value="1"/>
</dbReference>
<dbReference type="PRINTS" id="PR01415">
    <property type="entry name" value="ANKYRIN"/>
</dbReference>
<dbReference type="Proteomes" id="UP001187682">
    <property type="component" value="Unassembled WGS sequence"/>
</dbReference>
<evidence type="ECO:0000313" key="6">
    <source>
        <dbReference type="EMBL" id="SPO07098.1"/>
    </source>
</evidence>
<dbReference type="Pfam" id="PF12796">
    <property type="entry name" value="Ank_2"/>
    <property type="match status" value="2"/>
</dbReference>
<comment type="caution">
    <text evidence="6">The sequence shown here is derived from an EMBL/GenBank/DDBJ whole genome shotgun (WGS) entry which is preliminary data.</text>
</comment>
<dbReference type="AlphaFoldDB" id="A0AAE8N843"/>
<sequence>MEHNEKTIGKAGLIDIPNEILNHLATFLTLQHISRLAQASRQYRAVFEEILYQRDARNERPEALLEAGFSGNLGTATKALAHLKGRSLPTLENGWNPLSLAVRIGHKALVKLLLDSDRIDIDINEVDSRSSTLLLHACSSEDPSMVELLLSVGGIDIHKTSSNGLEPLAVAAGAGNLEAVKLLASHDDARLDSKGRFSEPLWYAAGEGHEDVVKFLLDTCKSDAAACNAVGRTPLHRAAAFGKDAVVKLLLAADGVDANAHDGEGCSALHFAAQGGHMSAMKVLLDVGGAELDSKDRFWRTPLMYAAMAGSEDAIKLLLERGADPRAEDDRLNTATVIARGAGHYGVVGILLMAILEIDDKMKEKENEEVRKREDGEEKGKEEQMEDGEEKGKEKKMEGGGEN</sequence>
<dbReference type="PROSITE" id="PS50088">
    <property type="entry name" value="ANK_REPEAT"/>
    <property type="match status" value="3"/>
</dbReference>
<accession>A0AAE8N843</accession>
<dbReference type="Gene3D" id="1.25.40.20">
    <property type="entry name" value="Ankyrin repeat-containing domain"/>
    <property type="match status" value="2"/>
</dbReference>
<dbReference type="InterPro" id="IPR036770">
    <property type="entry name" value="Ankyrin_rpt-contain_sf"/>
</dbReference>
<reference evidence="6" key="1">
    <citation type="submission" date="2018-03" db="EMBL/GenBank/DDBJ databases">
        <authorList>
            <person name="Guldener U."/>
        </authorList>
    </citation>
    <scope>NUCLEOTIDE SEQUENCE</scope>
</reference>
<feature type="compositionally biased region" description="Basic and acidic residues" evidence="4">
    <location>
        <begin position="363"/>
        <end position="383"/>
    </location>
</feature>
<dbReference type="InterPro" id="IPR001810">
    <property type="entry name" value="F-box_dom"/>
</dbReference>
<evidence type="ECO:0000256" key="2">
    <source>
        <dbReference type="ARBA" id="ARBA00023043"/>
    </source>
</evidence>
<keyword evidence="1" id="KW-0677">Repeat</keyword>
<dbReference type="SMART" id="SM00248">
    <property type="entry name" value="ANK"/>
    <property type="match status" value="7"/>
</dbReference>
<evidence type="ECO:0000256" key="1">
    <source>
        <dbReference type="ARBA" id="ARBA00022737"/>
    </source>
</evidence>
<dbReference type="InterPro" id="IPR002110">
    <property type="entry name" value="Ankyrin_rpt"/>
</dbReference>
<dbReference type="PANTHER" id="PTHR24173:SF74">
    <property type="entry name" value="ANKYRIN REPEAT DOMAIN-CONTAINING PROTEIN 16"/>
    <property type="match status" value="1"/>
</dbReference>
<evidence type="ECO:0000256" key="3">
    <source>
        <dbReference type="PROSITE-ProRule" id="PRU00023"/>
    </source>
</evidence>